<reference evidence="1" key="2">
    <citation type="journal article" date="2007" name="Science">
        <title>Draft genome sequence of the sexually transmitted pathogen Trichomonas vaginalis.</title>
        <authorList>
            <person name="Carlton J.M."/>
            <person name="Hirt R.P."/>
            <person name="Silva J.C."/>
            <person name="Delcher A.L."/>
            <person name="Schatz M."/>
            <person name="Zhao Q."/>
            <person name="Wortman J.R."/>
            <person name="Bidwell S.L."/>
            <person name="Alsmark U.C.M."/>
            <person name="Besteiro S."/>
            <person name="Sicheritz-Ponten T."/>
            <person name="Noel C.J."/>
            <person name="Dacks J.B."/>
            <person name="Foster P.G."/>
            <person name="Simillion C."/>
            <person name="Van de Peer Y."/>
            <person name="Miranda-Saavedra D."/>
            <person name="Barton G.J."/>
            <person name="Westrop G.D."/>
            <person name="Mueller S."/>
            <person name="Dessi D."/>
            <person name="Fiori P.L."/>
            <person name="Ren Q."/>
            <person name="Paulsen I."/>
            <person name="Zhang H."/>
            <person name="Bastida-Corcuera F.D."/>
            <person name="Simoes-Barbosa A."/>
            <person name="Brown M.T."/>
            <person name="Hayes R.D."/>
            <person name="Mukherjee M."/>
            <person name="Okumura C.Y."/>
            <person name="Schneider R."/>
            <person name="Smith A.J."/>
            <person name="Vanacova S."/>
            <person name="Villalvazo M."/>
            <person name="Haas B.J."/>
            <person name="Pertea M."/>
            <person name="Feldblyum T.V."/>
            <person name="Utterback T.R."/>
            <person name="Shu C.L."/>
            <person name="Osoegawa K."/>
            <person name="de Jong P.J."/>
            <person name="Hrdy I."/>
            <person name="Horvathova L."/>
            <person name="Zubacova Z."/>
            <person name="Dolezal P."/>
            <person name="Malik S.B."/>
            <person name="Logsdon J.M. Jr."/>
            <person name="Henze K."/>
            <person name="Gupta A."/>
            <person name="Wang C.C."/>
            <person name="Dunne R.L."/>
            <person name="Upcroft J.A."/>
            <person name="Upcroft P."/>
            <person name="White O."/>
            <person name="Salzberg S.L."/>
            <person name="Tang P."/>
            <person name="Chiu C.-H."/>
            <person name="Lee Y.-S."/>
            <person name="Embley T.M."/>
            <person name="Coombs G.H."/>
            <person name="Mottram J.C."/>
            <person name="Tachezy J."/>
            <person name="Fraser-Liggett C.M."/>
            <person name="Johnson P.J."/>
        </authorList>
    </citation>
    <scope>NUCLEOTIDE SEQUENCE [LARGE SCALE GENOMIC DNA]</scope>
    <source>
        <strain evidence="1">G3</strain>
    </source>
</reference>
<gene>
    <name evidence="1" type="ORF">TVAG_146820</name>
</gene>
<dbReference type="OrthoDB" id="420264at2759"/>
<evidence type="ECO:0000313" key="2">
    <source>
        <dbReference type="Proteomes" id="UP000001542"/>
    </source>
</evidence>
<keyword evidence="2" id="KW-1185">Reference proteome</keyword>
<evidence type="ECO:0000313" key="1">
    <source>
        <dbReference type="EMBL" id="EAY18939.1"/>
    </source>
</evidence>
<protein>
    <submittedName>
        <fullName evidence="1">NAD-dependent deacetylase, putative</fullName>
    </submittedName>
</protein>
<dbReference type="AlphaFoldDB" id="A2DKY6"/>
<dbReference type="VEuPathDB" id="TrichDB:TVAGG3_0362030"/>
<dbReference type="Proteomes" id="UP000001542">
    <property type="component" value="Unassembled WGS sequence"/>
</dbReference>
<organism evidence="1 2">
    <name type="scientific">Trichomonas vaginalis (strain ATCC PRA-98 / G3)</name>
    <dbReference type="NCBI Taxonomy" id="412133"/>
    <lineage>
        <taxon>Eukaryota</taxon>
        <taxon>Metamonada</taxon>
        <taxon>Parabasalia</taxon>
        <taxon>Trichomonadida</taxon>
        <taxon>Trichomonadidae</taxon>
        <taxon>Trichomonas</taxon>
    </lineage>
</organism>
<dbReference type="EMBL" id="DS113213">
    <property type="protein sequence ID" value="EAY18939.1"/>
    <property type="molecule type" value="Genomic_DNA"/>
</dbReference>
<dbReference type="InParanoid" id="A2DKY6"/>
<dbReference type="KEGG" id="tva:5464456"/>
<dbReference type="InterPro" id="IPR029035">
    <property type="entry name" value="DHS-like_NAD/FAD-binding_dom"/>
</dbReference>
<name>A2DKY6_TRIV3</name>
<dbReference type="Gene3D" id="3.40.50.1220">
    <property type="entry name" value="TPP-binding domain"/>
    <property type="match status" value="1"/>
</dbReference>
<proteinExistence type="predicted"/>
<accession>A2DKY6</accession>
<dbReference type="SUPFAM" id="SSF52467">
    <property type="entry name" value="DHS-like NAD/FAD-binding domain"/>
    <property type="match status" value="1"/>
</dbReference>
<dbReference type="RefSeq" id="XP_001579925.1">
    <property type="nucleotide sequence ID" value="XM_001579875.1"/>
</dbReference>
<sequence length="137" mass="16035">MPKQFFTHIREDFSKCDLLILSGTSLNVQPFASLVDLIQPTVPKFIINRRNYQQEKKQNFIINFIEKMINPYRDLLLISGDLQESSNEIVRRIGKKDEYLALKQELLYNSNRVRDPIFSQTLSKVSYNPTPSSTYVM</sequence>
<reference evidence="1" key="1">
    <citation type="submission" date="2006-10" db="EMBL/GenBank/DDBJ databases">
        <authorList>
            <person name="Amadeo P."/>
            <person name="Zhao Q."/>
            <person name="Wortman J."/>
            <person name="Fraser-Liggett C."/>
            <person name="Carlton J."/>
        </authorList>
    </citation>
    <scope>NUCLEOTIDE SEQUENCE</scope>
    <source>
        <strain evidence="1">G3</strain>
    </source>
</reference>